<accession>A0ABT8ESI8</accession>
<gene>
    <name evidence="1" type="ORF">QWY29_07105</name>
</gene>
<protein>
    <submittedName>
        <fullName evidence="1">Glycosyltransferase family 2 protein</fullName>
        <ecNumber evidence="1">2.4.-.-</ecNumber>
    </submittedName>
</protein>
<dbReference type="GO" id="GO:0016757">
    <property type="term" value="F:glycosyltransferase activity"/>
    <property type="evidence" value="ECO:0007669"/>
    <property type="project" value="UniProtKB-KW"/>
</dbReference>
<dbReference type="RefSeq" id="WP_300960014.1">
    <property type="nucleotide sequence ID" value="NZ_JAUHJR010000002.1"/>
</dbReference>
<keyword evidence="1" id="KW-0328">Glycosyltransferase</keyword>
<dbReference type="Pfam" id="PF13704">
    <property type="entry name" value="Glyco_tranf_2_4"/>
    <property type="match status" value="1"/>
</dbReference>
<name>A0ABT8ESI8_9ACTN</name>
<organism evidence="1 2">
    <name type="scientific">Nocardioides abyssi</name>
    <dbReference type="NCBI Taxonomy" id="3058370"/>
    <lineage>
        <taxon>Bacteria</taxon>
        <taxon>Bacillati</taxon>
        <taxon>Actinomycetota</taxon>
        <taxon>Actinomycetes</taxon>
        <taxon>Propionibacteriales</taxon>
        <taxon>Nocardioidaceae</taxon>
        <taxon>Nocardioides</taxon>
    </lineage>
</organism>
<sequence length="341" mass="37734">MLCTVSTVRDSLPNVERFVQGNLANGVDHMFIVLDAPDDQVETFLNDHPHVTCLRGDETWWAGRRPPGLNVRQRLNANFVKALLSAFSWAEWIFHIDSDEVVQVDRSVLATTPAGVLSARLAPMEAVSQRQWLDDPTWFKPLLPRNDLALLTTLGVLEEPSNMAFFRGHTRGKAGVRPRLDVWVGIHSGLDAQRQPLPAFTDETLNVLHYESFSGEEFVRKWKASASAQSPVKFRSARAGTALAVQALLSKGLSDEMVASYLMRVYERTSLDDFATLRGLGLLVEVDPSNGSHRPVPFPPGAHADMMALLDRLAVEPKNAFGPRSPVDAAQRALERAVHSV</sequence>
<comment type="caution">
    <text evidence="1">The sequence shown here is derived from an EMBL/GenBank/DDBJ whole genome shotgun (WGS) entry which is preliminary data.</text>
</comment>
<evidence type="ECO:0000313" key="1">
    <source>
        <dbReference type="EMBL" id="MDN4161122.1"/>
    </source>
</evidence>
<reference evidence="1" key="1">
    <citation type="submission" date="2023-06" db="EMBL/GenBank/DDBJ databases">
        <title>Draft genome sequence of Nocardioides sp. SOB72.</title>
        <authorList>
            <person name="Zhang G."/>
        </authorList>
    </citation>
    <scope>NUCLEOTIDE SEQUENCE</scope>
    <source>
        <strain evidence="1">SOB72</strain>
    </source>
</reference>
<proteinExistence type="predicted"/>
<dbReference type="EMBL" id="JAUHJR010000002">
    <property type="protein sequence ID" value="MDN4161122.1"/>
    <property type="molecule type" value="Genomic_DNA"/>
</dbReference>
<keyword evidence="1" id="KW-0808">Transferase</keyword>
<dbReference type="Proteomes" id="UP001168537">
    <property type="component" value="Unassembled WGS sequence"/>
</dbReference>
<dbReference type="EC" id="2.4.-.-" evidence="1"/>
<keyword evidence="2" id="KW-1185">Reference proteome</keyword>
<evidence type="ECO:0000313" key="2">
    <source>
        <dbReference type="Proteomes" id="UP001168537"/>
    </source>
</evidence>